<feature type="domain" description="Electron transfer flavoprotein alpha/beta-subunit N-terminal" evidence="4">
    <location>
        <begin position="4"/>
        <end position="194"/>
    </location>
</feature>
<dbReference type="InterPro" id="IPR014729">
    <property type="entry name" value="Rossmann-like_a/b/a_fold"/>
</dbReference>
<dbReference type="InterPro" id="IPR014731">
    <property type="entry name" value="ETF_asu_C"/>
</dbReference>
<dbReference type="Pfam" id="PF00766">
    <property type="entry name" value="ETF_alpha"/>
    <property type="match status" value="1"/>
</dbReference>
<comment type="cofactor">
    <cofactor evidence="3">
        <name>FAD</name>
        <dbReference type="ChEBI" id="CHEBI:57692"/>
    </cofactor>
    <text evidence="3">Binds 1 FAD per dimer.</text>
</comment>
<feature type="binding site" evidence="3">
    <location>
        <position position="218"/>
    </location>
    <ligand>
        <name>FAD</name>
        <dbReference type="ChEBI" id="CHEBI:57692"/>
    </ligand>
</feature>
<keyword evidence="3" id="KW-0274">FAD</keyword>
<evidence type="ECO:0000256" key="3">
    <source>
        <dbReference type="PIRSR" id="PIRSR000089-1"/>
    </source>
</evidence>
<evidence type="ECO:0000313" key="6">
    <source>
        <dbReference type="Proteomes" id="UP000663720"/>
    </source>
</evidence>
<comment type="similarity">
    <text evidence="1">Belongs to the ETF alpha-subunit/FixB family.</text>
</comment>
<dbReference type="GO" id="GO:0033539">
    <property type="term" value="P:fatty acid beta-oxidation using acyl-CoA dehydrogenase"/>
    <property type="evidence" value="ECO:0007669"/>
    <property type="project" value="TreeGrafter"/>
</dbReference>
<name>A0A975B9G2_9BACT</name>
<dbReference type="InterPro" id="IPR029035">
    <property type="entry name" value="DHS-like_NAD/FAD-binding_dom"/>
</dbReference>
<evidence type="ECO:0000256" key="2">
    <source>
        <dbReference type="ARBA" id="ARBA00022982"/>
    </source>
</evidence>
<proteinExistence type="inferred from homology"/>
<gene>
    <name evidence="5" type="ORF">dnl_37910</name>
</gene>
<dbReference type="SUPFAM" id="SSF52402">
    <property type="entry name" value="Adenine nucleotide alpha hydrolases-like"/>
    <property type="match status" value="1"/>
</dbReference>
<protein>
    <submittedName>
        <fullName evidence="5">Electron transfer flavoprotein subunit alpha N-terminal domain-containing protein</fullName>
    </submittedName>
</protein>
<keyword evidence="2" id="KW-0249">Electron transport</keyword>
<dbReference type="PANTHER" id="PTHR43153">
    <property type="entry name" value="ELECTRON TRANSFER FLAVOPROTEIN ALPHA"/>
    <property type="match status" value="1"/>
</dbReference>
<dbReference type="GO" id="GO:0050660">
    <property type="term" value="F:flavin adenine dinucleotide binding"/>
    <property type="evidence" value="ECO:0007669"/>
    <property type="project" value="InterPro"/>
</dbReference>
<dbReference type="SUPFAM" id="SSF52467">
    <property type="entry name" value="DHS-like NAD/FAD-binding domain"/>
    <property type="match status" value="1"/>
</dbReference>
<keyword evidence="2" id="KW-0813">Transport</keyword>
<dbReference type="SMART" id="SM00893">
    <property type="entry name" value="ETF"/>
    <property type="match status" value="1"/>
</dbReference>
<sequence>MFDIWILVQQREGSIEAPTFGLTAEARRLVSELGGKGIVTAVALGSVSLEELASLGSYGVKRVLNINTDQINRCQGEYFSQALFNAVKKESPACLLGAQTPESDDLFPRLAGLLQTSLVTRAMDFHMDSGKKARAVRPLANGYLFEEVEFEWKDMPLVSFLPSVLFDTEPDSNKDAEVIKLVPDISTDALKTKITKIIEAAPEDLDLEEADIIVAAGRGAGKGEEFNIIRQMAKAVGGTIGATRPIIDWGTLPYEKQIGQTGKYVAPRLIINCGISGANEYTAGIEKSHQVIAIDKNPRARIFRFADLGVVGDLHEILPQVISRIEELKK</sequence>
<accession>A0A975B9G2</accession>
<evidence type="ECO:0000313" key="5">
    <source>
        <dbReference type="EMBL" id="QTA81454.1"/>
    </source>
</evidence>
<dbReference type="InterPro" id="IPR014730">
    <property type="entry name" value="ETF_a/b_N"/>
</dbReference>
<evidence type="ECO:0000259" key="4">
    <source>
        <dbReference type="SMART" id="SM00893"/>
    </source>
</evidence>
<dbReference type="Pfam" id="PF01012">
    <property type="entry name" value="ETF"/>
    <property type="match status" value="1"/>
</dbReference>
<dbReference type="Gene3D" id="3.40.50.620">
    <property type="entry name" value="HUPs"/>
    <property type="match status" value="1"/>
</dbReference>
<dbReference type="RefSeq" id="WP_207687484.1">
    <property type="nucleotide sequence ID" value="NZ_CP061799.1"/>
</dbReference>
<dbReference type="EMBL" id="CP061799">
    <property type="protein sequence ID" value="QTA81454.1"/>
    <property type="molecule type" value="Genomic_DNA"/>
</dbReference>
<keyword evidence="6" id="KW-1185">Reference proteome</keyword>
<organism evidence="5 6">
    <name type="scientific">Desulfonema limicola</name>
    <dbReference type="NCBI Taxonomy" id="45656"/>
    <lineage>
        <taxon>Bacteria</taxon>
        <taxon>Pseudomonadati</taxon>
        <taxon>Thermodesulfobacteriota</taxon>
        <taxon>Desulfobacteria</taxon>
        <taxon>Desulfobacterales</taxon>
        <taxon>Desulfococcaceae</taxon>
        <taxon>Desulfonema</taxon>
    </lineage>
</organism>
<dbReference type="InterPro" id="IPR001308">
    <property type="entry name" value="ETF_a/FixB"/>
</dbReference>
<dbReference type="AlphaFoldDB" id="A0A975B9G2"/>
<dbReference type="Gene3D" id="3.40.50.1220">
    <property type="entry name" value="TPP-binding domain"/>
    <property type="match status" value="1"/>
</dbReference>
<dbReference type="PANTHER" id="PTHR43153:SF1">
    <property type="entry name" value="ELECTRON TRANSFER FLAVOPROTEIN SUBUNIT ALPHA, MITOCHONDRIAL"/>
    <property type="match status" value="1"/>
</dbReference>
<dbReference type="PIRSF" id="PIRSF000089">
    <property type="entry name" value="Electra_flavoP_a"/>
    <property type="match status" value="1"/>
</dbReference>
<keyword evidence="3" id="KW-0285">Flavoprotein</keyword>
<dbReference type="KEGG" id="dli:dnl_37910"/>
<feature type="binding site" evidence="3">
    <location>
        <begin position="243"/>
        <end position="244"/>
    </location>
    <ligand>
        <name>FAD</name>
        <dbReference type="ChEBI" id="CHEBI:57692"/>
    </ligand>
</feature>
<reference evidence="5" key="1">
    <citation type="journal article" date="2021" name="Microb. Physiol.">
        <title>Proteogenomic Insights into the Physiology of Marine, Sulfate-Reducing, Filamentous Desulfonema limicola and Desulfonema magnum.</title>
        <authorList>
            <person name="Schnaars V."/>
            <person name="Wohlbrand L."/>
            <person name="Scheve S."/>
            <person name="Hinrichs C."/>
            <person name="Reinhardt R."/>
            <person name="Rabus R."/>
        </authorList>
    </citation>
    <scope>NUCLEOTIDE SEQUENCE</scope>
    <source>
        <strain evidence="5">5ac10</strain>
    </source>
</reference>
<dbReference type="Proteomes" id="UP000663720">
    <property type="component" value="Chromosome"/>
</dbReference>
<feature type="binding site" evidence="3">
    <location>
        <begin position="257"/>
        <end position="261"/>
    </location>
    <ligand>
        <name>FAD</name>
        <dbReference type="ChEBI" id="CHEBI:57692"/>
    </ligand>
</feature>
<evidence type="ECO:0000256" key="1">
    <source>
        <dbReference type="ARBA" id="ARBA00005817"/>
    </source>
</evidence>
<dbReference type="GO" id="GO:0009055">
    <property type="term" value="F:electron transfer activity"/>
    <property type="evidence" value="ECO:0007669"/>
    <property type="project" value="InterPro"/>
</dbReference>